<sequence>MAAEQALGLTACVITAILFGSMFVPVKHFEIGDGFFVQFCVDFGIFVVGLFVNFYMRFPAFHPLAMVGGALWATGNAMAVPILRSIGLGLGMLLWGVTNCLMGWATSSFGLFGTKAMPPARPELNYVGLALVLLGQVLNSTLDTVSSKFIDLYIVLQLHHLRIL</sequence>
<comment type="subcellular location">
    <subcellularLocation>
        <location evidence="1">Membrane</location>
        <topology evidence="1">Multi-pass membrane protein</topology>
    </subcellularLocation>
</comment>
<feature type="transmembrane region" description="Helical" evidence="6">
    <location>
        <begin position="36"/>
        <end position="55"/>
    </location>
</feature>
<accession>A0A183EKQ6</accession>
<dbReference type="GO" id="GO:0015144">
    <property type="term" value="F:carbohydrate transmembrane transporter activity"/>
    <property type="evidence" value="ECO:0007669"/>
    <property type="project" value="InterPro"/>
</dbReference>
<dbReference type="EMBL" id="UYRT01092860">
    <property type="protein sequence ID" value="VDN38484.1"/>
    <property type="molecule type" value="Genomic_DNA"/>
</dbReference>
<evidence type="ECO:0000256" key="4">
    <source>
        <dbReference type="ARBA" id="ARBA00022989"/>
    </source>
</evidence>
<evidence type="ECO:0000256" key="1">
    <source>
        <dbReference type="ARBA" id="ARBA00004141"/>
    </source>
</evidence>
<reference evidence="9" key="1">
    <citation type="submission" date="2016-06" db="UniProtKB">
        <authorList>
            <consortium name="WormBaseParasite"/>
        </authorList>
    </citation>
    <scope>IDENTIFICATION</scope>
</reference>
<evidence type="ECO:0000313" key="9">
    <source>
        <dbReference type="WBParaSite" id="GPUH_0002157401-mRNA-1"/>
    </source>
</evidence>
<keyword evidence="5 6" id="KW-0472">Membrane</keyword>
<evidence type="ECO:0000256" key="5">
    <source>
        <dbReference type="ARBA" id="ARBA00023136"/>
    </source>
</evidence>
<keyword evidence="4 6" id="KW-1133">Transmembrane helix</keyword>
<name>A0A183EKQ6_9BILA</name>
<feature type="transmembrane region" description="Helical" evidence="6">
    <location>
        <begin position="6"/>
        <end position="24"/>
    </location>
</feature>
<dbReference type="InterPro" id="IPR010651">
    <property type="entry name" value="Sugar_transport"/>
</dbReference>
<proteinExistence type="inferred from homology"/>
<evidence type="ECO:0000256" key="6">
    <source>
        <dbReference type="SAM" id="Phobius"/>
    </source>
</evidence>
<keyword evidence="3 6" id="KW-0812">Transmembrane</keyword>
<evidence type="ECO:0000256" key="3">
    <source>
        <dbReference type="ARBA" id="ARBA00022692"/>
    </source>
</evidence>
<dbReference type="InterPro" id="IPR012435">
    <property type="entry name" value="TMEM144"/>
</dbReference>
<evidence type="ECO:0000256" key="2">
    <source>
        <dbReference type="ARBA" id="ARBA00005731"/>
    </source>
</evidence>
<dbReference type="AlphaFoldDB" id="A0A183EKQ6"/>
<dbReference type="OrthoDB" id="426527at2759"/>
<reference evidence="7 8" key="2">
    <citation type="submission" date="2018-11" db="EMBL/GenBank/DDBJ databases">
        <authorList>
            <consortium name="Pathogen Informatics"/>
        </authorList>
    </citation>
    <scope>NUCLEOTIDE SEQUENCE [LARGE SCALE GENOMIC DNA]</scope>
</reference>
<evidence type="ECO:0000313" key="8">
    <source>
        <dbReference type="Proteomes" id="UP000271098"/>
    </source>
</evidence>
<gene>
    <name evidence="7" type="ORF">GPUH_LOCUS21547</name>
</gene>
<dbReference type="WBParaSite" id="GPUH_0002157401-mRNA-1">
    <property type="protein sequence ID" value="GPUH_0002157401-mRNA-1"/>
    <property type="gene ID" value="GPUH_0002157401"/>
</dbReference>
<feature type="transmembrane region" description="Helical" evidence="6">
    <location>
        <begin position="61"/>
        <end position="83"/>
    </location>
</feature>
<evidence type="ECO:0000313" key="7">
    <source>
        <dbReference type="EMBL" id="VDN38484.1"/>
    </source>
</evidence>
<dbReference type="PANTHER" id="PTHR16119">
    <property type="entry name" value="TRANSMEMBRANE PROTEIN 144"/>
    <property type="match status" value="1"/>
</dbReference>
<comment type="similarity">
    <text evidence="2">Belongs to the TMEM144 family.</text>
</comment>
<keyword evidence="8" id="KW-1185">Reference proteome</keyword>
<dbReference type="GO" id="GO:0016020">
    <property type="term" value="C:membrane"/>
    <property type="evidence" value="ECO:0007669"/>
    <property type="project" value="UniProtKB-SubCell"/>
</dbReference>
<feature type="transmembrane region" description="Helical" evidence="6">
    <location>
        <begin position="90"/>
        <end position="112"/>
    </location>
</feature>
<protein>
    <submittedName>
        <fullName evidence="9">Transmembrane protein 144</fullName>
    </submittedName>
</protein>
<dbReference type="Proteomes" id="UP000271098">
    <property type="component" value="Unassembled WGS sequence"/>
</dbReference>
<dbReference type="Pfam" id="PF07857">
    <property type="entry name" value="TMEM144"/>
    <property type="match status" value="1"/>
</dbReference>
<organism evidence="9">
    <name type="scientific">Gongylonema pulchrum</name>
    <dbReference type="NCBI Taxonomy" id="637853"/>
    <lineage>
        <taxon>Eukaryota</taxon>
        <taxon>Metazoa</taxon>
        <taxon>Ecdysozoa</taxon>
        <taxon>Nematoda</taxon>
        <taxon>Chromadorea</taxon>
        <taxon>Rhabditida</taxon>
        <taxon>Spirurina</taxon>
        <taxon>Spiruromorpha</taxon>
        <taxon>Spiruroidea</taxon>
        <taxon>Gongylonematidae</taxon>
        <taxon>Gongylonema</taxon>
    </lineage>
</organism>
<dbReference type="PANTHER" id="PTHR16119:SF17">
    <property type="entry name" value="TRANSMEMBRANE PROTEIN 144"/>
    <property type="match status" value="1"/>
</dbReference>